<organism evidence="2 3">
    <name type="scientific">Paracoccus aurantiacus</name>
    <dbReference type="NCBI Taxonomy" id="2599412"/>
    <lineage>
        <taxon>Bacteria</taxon>
        <taxon>Pseudomonadati</taxon>
        <taxon>Pseudomonadota</taxon>
        <taxon>Alphaproteobacteria</taxon>
        <taxon>Rhodobacterales</taxon>
        <taxon>Paracoccaceae</taxon>
        <taxon>Paracoccus</taxon>
    </lineage>
</organism>
<proteinExistence type="predicted"/>
<dbReference type="OrthoDB" id="95460at2"/>
<dbReference type="PANTHER" id="PTHR47738">
    <property type="entry name" value="PTS SYSTEM FRUCTOSE-LIKE EIIA COMPONENT-RELATED"/>
    <property type="match status" value="1"/>
</dbReference>
<dbReference type="SUPFAM" id="SSF55804">
    <property type="entry name" value="Phoshotransferase/anion transport protein"/>
    <property type="match status" value="1"/>
</dbReference>
<dbReference type="InterPro" id="IPR051541">
    <property type="entry name" value="PTS_SugarTrans_NitroReg"/>
</dbReference>
<evidence type="ECO:0000259" key="1">
    <source>
        <dbReference type="PROSITE" id="PS51094"/>
    </source>
</evidence>
<dbReference type="Gene3D" id="3.40.930.10">
    <property type="entry name" value="Mannitol-specific EII, Chain A"/>
    <property type="match status" value="1"/>
</dbReference>
<dbReference type="GO" id="GO:0030295">
    <property type="term" value="F:protein kinase activator activity"/>
    <property type="evidence" value="ECO:0007669"/>
    <property type="project" value="TreeGrafter"/>
</dbReference>
<sequence length="154" mass="16486">MQLSNIVKPGAVRTYPQVTSKKRLFQDIADLAHQVYGLDASQTLDSLQERESLGPTGVGNGVALPHARLHGLDTVAGVFVKLDKPLDFDAVDRQPVDLVFALFAPKDSGVDHLKALALVSRTLRDNDLRAKLRANSDPAALHAILTSGPGMQAA</sequence>
<dbReference type="PROSITE" id="PS00372">
    <property type="entry name" value="PTS_EIIA_TYPE_2_HIS"/>
    <property type="match status" value="1"/>
</dbReference>
<dbReference type="AlphaFoldDB" id="A0A5C6RVI5"/>
<dbReference type="Pfam" id="PF00359">
    <property type="entry name" value="PTS_EIIA_2"/>
    <property type="match status" value="1"/>
</dbReference>
<dbReference type="InterPro" id="IPR016152">
    <property type="entry name" value="PTrfase/Anion_transptr"/>
</dbReference>
<dbReference type="PANTHER" id="PTHR47738:SF1">
    <property type="entry name" value="NITROGEN REGULATORY PROTEIN"/>
    <property type="match status" value="1"/>
</dbReference>
<accession>A0A5C6RVI5</accession>
<name>A0A5C6RVI5_9RHOB</name>
<dbReference type="CDD" id="cd00211">
    <property type="entry name" value="PTS_IIA_fru"/>
    <property type="match status" value="1"/>
</dbReference>
<keyword evidence="3" id="KW-1185">Reference proteome</keyword>
<evidence type="ECO:0000313" key="3">
    <source>
        <dbReference type="Proteomes" id="UP000321562"/>
    </source>
</evidence>
<comment type="caution">
    <text evidence="2">The sequence shown here is derived from an EMBL/GenBank/DDBJ whole genome shotgun (WGS) entry which is preliminary data.</text>
</comment>
<dbReference type="Proteomes" id="UP000321562">
    <property type="component" value="Unassembled WGS sequence"/>
</dbReference>
<evidence type="ECO:0000313" key="2">
    <source>
        <dbReference type="EMBL" id="TXB66378.1"/>
    </source>
</evidence>
<reference evidence="2 3" key="1">
    <citation type="submission" date="2019-08" db="EMBL/GenBank/DDBJ databases">
        <authorList>
            <person name="Ye J."/>
        </authorList>
    </citation>
    <scope>NUCLEOTIDE SEQUENCE [LARGE SCALE GENOMIC DNA]</scope>
    <source>
        <strain evidence="2 3">TK008</strain>
    </source>
</reference>
<gene>
    <name evidence="2" type="ORF">FQV27_15815</name>
</gene>
<dbReference type="EMBL" id="VOPL01000008">
    <property type="protein sequence ID" value="TXB66378.1"/>
    <property type="molecule type" value="Genomic_DNA"/>
</dbReference>
<protein>
    <submittedName>
        <fullName evidence="2">PTS lactose transporter subunit IIC</fullName>
    </submittedName>
</protein>
<feature type="domain" description="PTS EIIA type-2" evidence="1">
    <location>
        <begin position="5"/>
        <end position="148"/>
    </location>
</feature>
<dbReference type="InterPro" id="IPR002178">
    <property type="entry name" value="PTS_EIIA_type-2_dom"/>
</dbReference>
<dbReference type="PROSITE" id="PS51094">
    <property type="entry name" value="PTS_EIIA_TYPE_2"/>
    <property type="match status" value="1"/>
</dbReference>
<dbReference type="RefSeq" id="WP_147100407.1">
    <property type="nucleotide sequence ID" value="NZ_JBHUFH010000001.1"/>
</dbReference>